<accession>D8M7J0</accession>
<dbReference type="EMBL" id="FN668672">
    <property type="protein sequence ID" value="CBK24029.2"/>
    <property type="molecule type" value="Genomic_DNA"/>
</dbReference>
<organism evidence="1">
    <name type="scientific">Blastocystis hominis</name>
    <dbReference type="NCBI Taxonomy" id="12968"/>
    <lineage>
        <taxon>Eukaryota</taxon>
        <taxon>Sar</taxon>
        <taxon>Stramenopiles</taxon>
        <taxon>Bigyra</taxon>
        <taxon>Opalozoa</taxon>
        <taxon>Opalinata</taxon>
        <taxon>Blastocystidae</taxon>
        <taxon>Blastocystis</taxon>
    </lineage>
</organism>
<proteinExistence type="predicted"/>
<dbReference type="AlphaFoldDB" id="D8M7J0"/>
<gene>
    <name evidence="1" type="ORF">GSBLH_T00003821001</name>
</gene>
<keyword evidence="2" id="KW-1185">Reference proteome</keyword>
<dbReference type="GeneID" id="24920883"/>
<evidence type="ECO:0000313" key="2">
    <source>
        <dbReference type="Proteomes" id="UP000008312"/>
    </source>
</evidence>
<protein>
    <submittedName>
        <fullName evidence="1">Uncharacterized protein</fullName>
    </submittedName>
</protein>
<sequence length="300" mass="34344">MEEDLFQGDLQEYLENGNLYDRCYFQWSLIQCLFQEKHLLLEMEFSADEAAKNATTLDYAKQTTKLLERAVNAVIKGALIKSVNITAHTTIKEVQTVYEQIAHGKCSILILYNLDMASSPMLSYVFHNILMVPQDRLFCCIVAVRYQMNPFPCSSGLMVLTFPAILDTTYQNLFHLTIPLHIPDTKQLTLWRLLGLVENQAKLTEDLSNGLSCEKTEEELKRNLYYRLTVDELREMKMKLPQIYMSLECKQRVGEIIVAARQHPQTASYSPANSLLAHFSVVCLSALLDGKTFVLPHHIE</sequence>
<dbReference type="OrthoDB" id="196323at2759"/>
<reference evidence="1" key="1">
    <citation type="submission" date="2010-02" db="EMBL/GenBank/DDBJ databases">
        <title>Sequencing and annotation of the Blastocystis hominis genome.</title>
        <authorList>
            <person name="Wincker P."/>
        </authorList>
    </citation>
    <scope>NUCLEOTIDE SEQUENCE</scope>
    <source>
        <strain evidence="1">Singapore isolate B</strain>
    </source>
</reference>
<dbReference type="Proteomes" id="UP000008312">
    <property type="component" value="Unassembled WGS sequence"/>
</dbReference>
<dbReference type="RefSeq" id="XP_012898077.1">
    <property type="nucleotide sequence ID" value="XM_013042623.1"/>
</dbReference>
<evidence type="ECO:0000313" key="1">
    <source>
        <dbReference type="EMBL" id="CBK24029.2"/>
    </source>
</evidence>
<name>D8M7J0_BLAHO</name>
<dbReference type="InParanoid" id="D8M7J0"/>